<keyword evidence="1" id="KW-0547">Nucleotide-binding</keyword>
<dbReference type="Gene3D" id="3.40.50.300">
    <property type="entry name" value="P-loop containing nucleotide triphosphate hydrolases"/>
    <property type="match status" value="2"/>
</dbReference>
<sequence>MVLRPYQETCLDACLDALKSGCSRIGVSLPTGSGKTAVFISLLSRLSPPSVSGAKSSLIIVNNIELVKQAAVQAKRIRPDWFVEIEQGVRHATGLADVTVATYQTLLRSDRLLKFNPKSLQAVIVDEAHHAAAPSYRRILSYFNSEIQSPESTTERPSSDPPIVPIVGFSATFSRHDGLALGSVFEKIVYHQDFLQMVKDQWLCNVRFTTVRANLNLKNVTINSRTGDFQASKLAHVMNTETVNNLVVQTWLDRAGDRKSTLVFCVNVAHVRALTRVFQSAGVDARYLYSGTPVVERHALIEGFKKGEFPVLVNCAILTEGTDIPNVDCVLVARPTRSRNVFAQIIGRGMRLSPDTGKDDCMVIDFVDIINRVPGIVCTPTLFGLDPHAIVDDASTEELEERALKVEIASEDGLPIDDSRPDVPEPTSVTYVDYGDPFSLVKHASSTPTHISQISRNAWVSCGDNIYVLECIGKGHIRIQPGEDKGMPFTLCDNHFLTNDPAEDGEKHFEAHFAPHVLTAATLSDAVHGCDTYAEQKVMKGGIAMGQVLICLSRRLG</sequence>
<dbReference type="STRING" id="135208.A0A4Z0A6H1"/>
<dbReference type="SMART" id="SM00487">
    <property type="entry name" value="DEXDc"/>
    <property type="match status" value="1"/>
</dbReference>
<dbReference type="PROSITE" id="PS51194">
    <property type="entry name" value="HELICASE_CTER"/>
    <property type="match status" value="1"/>
</dbReference>
<dbReference type="AlphaFoldDB" id="A0A4Z0A6H1"/>
<keyword evidence="1" id="KW-0067">ATP-binding</keyword>
<dbReference type="SMART" id="SM00490">
    <property type="entry name" value="HELICc"/>
    <property type="match status" value="1"/>
</dbReference>
<dbReference type="Pfam" id="PF00271">
    <property type="entry name" value="Helicase_C"/>
    <property type="match status" value="1"/>
</dbReference>
<keyword evidence="5" id="KW-1185">Reference proteome</keyword>
<dbReference type="InterPro" id="IPR027417">
    <property type="entry name" value="P-loop_NTPase"/>
</dbReference>
<dbReference type="InterPro" id="IPR001650">
    <property type="entry name" value="Helicase_C-like"/>
</dbReference>
<evidence type="ECO:0000259" key="3">
    <source>
        <dbReference type="PROSITE" id="PS51194"/>
    </source>
</evidence>
<keyword evidence="1" id="KW-0347">Helicase</keyword>
<dbReference type="GO" id="GO:0016787">
    <property type="term" value="F:hydrolase activity"/>
    <property type="evidence" value="ECO:0007669"/>
    <property type="project" value="InterPro"/>
</dbReference>
<dbReference type="OrthoDB" id="270584at2759"/>
<comment type="caution">
    <text evidence="4">The sequence shown here is derived from an EMBL/GenBank/DDBJ whole genome shotgun (WGS) entry which is preliminary data.</text>
</comment>
<keyword evidence="1" id="KW-0378">Hydrolase</keyword>
<dbReference type="PROSITE" id="PS51192">
    <property type="entry name" value="HELICASE_ATP_BIND_1"/>
    <property type="match status" value="1"/>
</dbReference>
<dbReference type="EMBL" id="SFCI01000090">
    <property type="protein sequence ID" value="TFY82646.1"/>
    <property type="molecule type" value="Genomic_DNA"/>
</dbReference>
<feature type="domain" description="Helicase C-terminal" evidence="3">
    <location>
        <begin position="247"/>
        <end position="414"/>
    </location>
</feature>
<gene>
    <name evidence="4" type="ORF">EWM64_g1369</name>
</gene>
<organism evidence="4 5">
    <name type="scientific">Hericium alpestre</name>
    <dbReference type="NCBI Taxonomy" id="135208"/>
    <lineage>
        <taxon>Eukaryota</taxon>
        <taxon>Fungi</taxon>
        <taxon>Dikarya</taxon>
        <taxon>Basidiomycota</taxon>
        <taxon>Agaricomycotina</taxon>
        <taxon>Agaricomycetes</taxon>
        <taxon>Russulales</taxon>
        <taxon>Hericiaceae</taxon>
        <taxon>Hericium</taxon>
    </lineage>
</organism>
<dbReference type="GO" id="GO:0036121">
    <property type="term" value="F:double-stranded DNA helicase activity"/>
    <property type="evidence" value="ECO:0007669"/>
    <property type="project" value="TreeGrafter"/>
</dbReference>
<dbReference type="PANTHER" id="PTHR47396">
    <property type="entry name" value="TYPE I RESTRICTION ENZYME ECOKI R PROTEIN"/>
    <property type="match status" value="1"/>
</dbReference>
<dbReference type="PANTHER" id="PTHR47396:SF1">
    <property type="entry name" value="ATP-DEPENDENT HELICASE IRC3-RELATED"/>
    <property type="match status" value="1"/>
</dbReference>
<dbReference type="InterPro" id="IPR050742">
    <property type="entry name" value="Helicase_Restrict-Modif_Enz"/>
</dbReference>
<evidence type="ECO:0000256" key="1">
    <source>
        <dbReference type="ARBA" id="ARBA00022806"/>
    </source>
</evidence>
<dbReference type="GO" id="GO:0032042">
    <property type="term" value="P:mitochondrial DNA metabolic process"/>
    <property type="evidence" value="ECO:0007669"/>
    <property type="project" value="TreeGrafter"/>
</dbReference>
<name>A0A4Z0A6H1_9AGAM</name>
<dbReference type="SUPFAM" id="SSF52540">
    <property type="entry name" value="P-loop containing nucleoside triphosphate hydrolases"/>
    <property type="match status" value="1"/>
</dbReference>
<dbReference type="GO" id="GO:0000403">
    <property type="term" value="F:Y-form DNA binding"/>
    <property type="evidence" value="ECO:0007669"/>
    <property type="project" value="TreeGrafter"/>
</dbReference>
<evidence type="ECO:0000259" key="2">
    <source>
        <dbReference type="PROSITE" id="PS51192"/>
    </source>
</evidence>
<dbReference type="GO" id="GO:0070125">
    <property type="term" value="P:mitochondrial translational elongation"/>
    <property type="evidence" value="ECO:0007669"/>
    <property type="project" value="TreeGrafter"/>
</dbReference>
<protein>
    <recommendedName>
        <fullName evidence="6">P-loop containing nucleoside triphosphate hydrolase protein</fullName>
    </recommendedName>
</protein>
<dbReference type="Pfam" id="PF04851">
    <property type="entry name" value="ResIII"/>
    <property type="match status" value="1"/>
</dbReference>
<reference evidence="4 5" key="1">
    <citation type="submission" date="2019-02" db="EMBL/GenBank/DDBJ databases">
        <title>Genome sequencing of the rare red list fungi Hericium alpestre (H. flagellum).</title>
        <authorList>
            <person name="Buettner E."/>
            <person name="Kellner H."/>
        </authorList>
    </citation>
    <scope>NUCLEOTIDE SEQUENCE [LARGE SCALE GENOMIC DNA]</scope>
    <source>
        <strain evidence="4 5">DSM 108284</strain>
    </source>
</reference>
<dbReference type="InterPro" id="IPR014001">
    <property type="entry name" value="Helicase_ATP-bd"/>
</dbReference>
<evidence type="ECO:0000313" key="5">
    <source>
        <dbReference type="Proteomes" id="UP000298061"/>
    </source>
</evidence>
<accession>A0A4Z0A6H1</accession>
<evidence type="ECO:0008006" key="6">
    <source>
        <dbReference type="Google" id="ProtNLM"/>
    </source>
</evidence>
<feature type="domain" description="Helicase ATP-binding" evidence="2">
    <location>
        <begin position="16"/>
        <end position="191"/>
    </location>
</feature>
<dbReference type="GO" id="GO:0005759">
    <property type="term" value="C:mitochondrial matrix"/>
    <property type="evidence" value="ECO:0007669"/>
    <property type="project" value="TreeGrafter"/>
</dbReference>
<evidence type="ECO:0000313" key="4">
    <source>
        <dbReference type="EMBL" id="TFY82646.1"/>
    </source>
</evidence>
<dbReference type="GO" id="GO:0005524">
    <property type="term" value="F:ATP binding"/>
    <property type="evidence" value="ECO:0007669"/>
    <property type="project" value="InterPro"/>
</dbReference>
<proteinExistence type="predicted"/>
<dbReference type="Proteomes" id="UP000298061">
    <property type="component" value="Unassembled WGS sequence"/>
</dbReference>
<dbReference type="CDD" id="cd18799">
    <property type="entry name" value="SF2_C_EcoAI-like"/>
    <property type="match status" value="1"/>
</dbReference>
<dbReference type="InterPro" id="IPR006935">
    <property type="entry name" value="Helicase/UvrB_N"/>
</dbReference>
<dbReference type="GO" id="GO:0061749">
    <property type="term" value="F:forked DNA-dependent helicase activity"/>
    <property type="evidence" value="ECO:0007669"/>
    <property type="project" value="TreeGrafter"/>
</dbReference>